<evidence type="ECO:0000313" key="2">
    <source>
        <dbReference type="Proteomes" id="UP000032180"/>
    </source>
</evidence>
<organism evidence="1 2">
    <name type="scientific">Leersia perrieri</name>
    <dbReference type="NCBI Taxonomy" id="77586"/>
    <lineage>
        <taxon>Eukaryota</taxon>
        <taxon>Viridiplantae</taxon>
        <taxon>Streptophyta</taxon>
        <taxon>Embryophyta</taxon>
        <taxon>Tracheophyta</taxon>
        <taxon>Spermatophyta</taxon>
        <taxon>Magnoliopsida</taxon>
        <taxon>Liliopsida</taxon>
        <taxon>Poales</taxon>
        <taxon>Poaceae</taxon>
        <taxon>BOP clade</taxon>
        <taxon>Oryzoideae</taxon>
        <taxon>Oryzeae</taxon>
        <taxon>Oryzinae</taxon>
        <taxon>Leersia</taxon>
    </lineage>
</organism>
<dbReference type="PANTHER" id="PTHR44259:SF111">
    <property type="entry name" value="OS04G0167600 PROTEIN"/>
    <property type="match status" value="1"/>
</dbReference>
<protein>
    <recommendedName>
        <fullName evidence="3">F-box domain-containing protein</fullName>
    </recommendedName>
</protein>
<sequence>MSVTSVKRTVPDWSNGLPQDLLKFISNMLTSGQDVSSFHSVCNTWRDVLPFERFTPILMLSFHPELHESSITFCNMIEEKTIVMSLPEVNGKVACGASHAWVAVMDEAPSVILLNPFTSSHRSVFKEGGDG</sequence>
<name>A0A0D9W292_9ORYZ</name>
<dbReference type="Proteomes" id="UP000032180">
    <property type="component" value="Chromosome 4"/>
</dbReference>
<dbReference type="PANTHER" id="PTHR44259">
    <property type="entry name" value="OS07G0183000 PROTEIN-RELATED"/>
    <property type="match status" value="1"/>
</dbReference>
<reference evidence="1 2" key="1">
    <citation type="submission" date="2012-08" db="EMBL/GenBank/DDBJ databases">
        <title>Oryza genome evolution.</title>
        <authorList>
            <person name="Wing R.A."/>
        </authorList>
    </citation>
    <scope>NUCLEOTIDE SEQUENCE</scope>
</reference>
<accession>A0A0D9W292</accession>
<keyword evidence="2" id="KW-1185">Reference proteome</keyword>
<reference evidence="1" key="3">
    <citation type="submission" date="2015-04" db="UniProtKB">
        <authorList>
            <consortium name="EnsemblPlants"/>
        </authorList>
    </citation>
    <scope>IDENTIFICATION</scope>
</reference>
<reference evidence="2" key="2">
    <citation type="submission" date="2013-12" db="EMBL/GenBank/DDBJ databases">
        <authorList>
            <person name="Yu Y."/>
            <person name="Lee S."/>
            <person name="de Baynast K."/>
            <person name="Wissotski M."/>
            <person name="Liu L."/>
            <person name="Talag J."/>
            <person name="Goicoechea J."/>
            <person name="Angelova A."/>
            <person name="Jetty R."/>
            <person name="Kudrna D."/>
            <person name="Golser W."/>
            <person name="Rivera L."/>
            <person name="Zhang J."/>
            <person name="Wing R."/>
        </authorList>
    </citation>
    <scope>NUCLEOTIDE SEQUENCE</scope>
</reference>
<dbReference type="STRING" id="77586.A0A0D9W292"/>
<dbReference type="HOGENOM" id="CLU_1930579_0_0_1"/>
<dbReference type="InterPro" id="IPR050942">
    <property type="entry name" value="F-box_BR-signaling"/>
</dbReference>
<evidence type="ECO:0008006" key="3">
    <source>
        <dbReference type="Google" id="ProtNLM"/>
    </source>
</evidence>
<proteinExistence type="predicted"/>
<evidence type="ECO:0000313" key="1">
    <source>
        <dbReference type="EnsemblPlants" id="LPERR04G01620.1"/>
    </source>
</evidence>
<dbReference type="AlphaFoldDB" id="A0A0D9W292"/>
<dbReference type="EnsemblPlants" id="LPERR04G01620.1">
    <property type="protein sequence ID" value="LPERR04G01620.1"/>
    <property type="gene ID" value="LPERR04G01620"/>
</dbReference>
<dbReference type="Gramene" id="LPERR04G01620.1">
    <property type="protein sequence ID" value="LPERR04G01620.1"/>
    <property type="gene ID" value="LPERR04G01620"/>
</dbReference>